<reference key="1">
    <citation type="journal article" date="2011" name="Mol. Biol. Evol.">
        <title>Unity in variety -- the pan-genome of the Chlamydiae.</title>
        <authorList>
            <person name="Collingro A."/>
            <person name="Tischler P."/>
            <person name="Weinmaier T."/>
            <person name="Penz T."/>
            <person name="Heinz E."/>
            <person name="Brunham R.C."/>
            <person name="Read T.D."/>
            <person name="Bavoil P.M."/>
            <person name="Sachse K."/>
            <person name="Kahane S."/>
            <person name="Friedman M.G."/>
            <person name="Rattei T."/>
            <person name="Myers G.S.A."/>
            <person name="Horn M."/>
        </authorList>
    </citation>
    <scope>NUCLEOTIDE SEQUENCE</scope>
    <source>
        <strain>UV7</strain>
    </source>
</reference>
<proteinExistence type="predicted"/>
<evidence type="ECO:0000313" key="2">
    <source>
        <dbReference type="Proteomes" id="UP000000495"/>
    </source>
</evidence>
<dbReference type="Proteomes" id="UP000000495">
    <property type="component" value="Chromosome"/>
</dbReference>
<reference evidence="1 2" key="2">
    <citation type="journal article" date="2011" name="Mol. Biol. Evol.">
        <title>Unity in variety--the pan-genome of the Chlamydiae.</title>
        <authorList>
            <person name="Collingro A."/>
            <person name="Tischler P."/>
            <person name="Weinmaier T."/>
            <person name="Penz T."/>
            <person name="Heinz E."/>
            <person name="Brunham R.C."/>
            <person name="Read T.D."/>
            <person name="Bavoil P.M."/>
            <person name="Sachse K."/>
            <person name="Kahane S."/>
            <person name="Friedman M.G."/>
            <person name="Rattei T."/>
            <person name="Myers G.S."/>
            <person name="Horn M."/>
        </authorList>
    </citation>
    <scope>NUCLEOTIDE SEQUENCE [LARGE SCALE GENOMIC DNA]</scope>
    <source>
        <strain evidence="2">UV7</strain>
    </source>
</reference>
<dbReference type="RefSeq" id="WP_013924643.1">
    <property type="nucleotide sequence ID" value="NC_015702.1"/>
</dbReference>
<sequence>MTSSSSNVHFSAATTSVPLTEKGKKPRSKFFTVCITILKSPFTFFHAACFWKKRSVKLSPTQKTTIQEIHKDPAYLQTKQIRPTFATPKEDTAAASEKNVAAKPKEDIALEKLRQFTQDFCVHFADSLFDEKLKSPLKSMNPTPEMIDRVNGGIKFFLGHIIDATTKALDTVVQSDIGKNFKEIAENNKRADELATKLFAWLFKDQEGRNLREEIEEKLNDKTIELAKLKGIDIPENVSFLEDGYADKILKWVFESDHRDYSQVFLGSDPLKNELQGLVVNAVIQLLIENKISYFQDKIQYTLQDKLVDVVRELFTNSASKIGATVADRLASQIKAADYTGTFDSILNIITKHTEAYIIADKKAEKYLKKARKAKSLRAHTPEEELSKQEFLNVATAIKEQGKDAVKKQHMALFFANEHACHPTITKMLIVPDETLRENTAKSAENNLYTHISAELFKVLLPSSNFEGDQEKTGLEQIWDMLIDKTNLPDELESLVTEFKETFVNFMHQDQLGDLAGIQDAFFSFTKTLALSTAEEIIKQQISNGARKMVEMLSNQNSLEELLAMQILPTLSDQFLAANVRQTIFNSKNIKKMAPLFLRASQSGSETDAVKQDIQNTIFEISKKSFNSFDMQKMDQAEFTKIITPVIEEIETLLQVTLQPTDSVKEVITIMQEYNKGIKADRNSTYGKLLMHAGFGLSSLKIFGGKKLSKMLLSMFKGQVSQQISNAAYTGSHSYVKPLYNALSSAQESFGSKDQVQKLFFGETAHLSEKKRKQRLQKEIDKTSRLAHDLLRQGVKTNIGSAALLFVPSCDSINHVVTDFVQKLLLTDPAINKSLIFRIQKRVLDALKAENSPEMADDSHPT</sequence>
<evidence type="ECO:0000313" key="1">
    <source>
        <dbReference type="EMBL" id="CCB85862.1"/>
    </source>
</evidence>
<protein>
    <submittedName>
        <fullName evidence="1">Uncharacterized protein</fullName>
    </submittedName>
</protein>
<dbReference type="EMBL" id="FR872580">
    <property type="protein sequence ID" value="CCB85862.1"/>
    <property type="molecule type" value="Genomic_DNA"/>
</dbReference>
<gene>
    <name evidence="1" type="ordered locus">PUV_09120</name>
</gene>
<dbReference type="eggNOG" id="ENOG5034596">
    <property type="taxonomic scope" value="Bacteria"/>
</dbReference>
<name>F8KYC7_PARAV</name>
<organism evidence="1 2">
    <name type="scientific">Parachlamydia acanthamoebae (strain UV7)</name>
    <dbReference type="NCBI Taxonomy" id="765952"/>
    <lineage>
        <taxon>Bacteria</taxon>
        <taxon>Pseudomonadati</taxon>
        <taxon>Chlamydiota</taxon>
        <taxon>Chlamydiia</taxon>
        <taxon>Parachlamydiales</taxon>
        <taxon>Parachlamydiaceae</taxon>
        <taxon>Parachlamydia</taxon>
    </lineage>
</organism>
<dbReference type="STRING" id="765952.PUV_09120"/>
<keyword evidence="2" id="KW-1185">Reference proteome</keyword>
<accession>F8KYC7</accession>
<dbReference type="KEGG" id="puv:PUV_09120"/>
<dbReference type="AlphaFoldDB" id="F8KYC7"/>
<dbReference type="HOGENOM" id="CLU_331998_0_0_0"/>